<dbReference type="RefSeq" id="WP_131908570.1">
    <property type="nucleotide sequence ID" value="NZ_SMFM01000001.1"/>
</dbReference>
<organism evidence="2 3">
    <name type="scientific">Flavobacterium caseinilyticum</name>
    <dbReference type="NCBI Taxonomy" id="2541732"/>
    <lineage>
        <taxon>Bacteria</taxon>
        <taxon>Pseudomonadati</taxon>
        <taxon>Bacteroidota</taxon>
        <taxon>Flavobacteriia</taxon>
        <taxon>Flavobacteriales</taxon>
        <taxon>Flavobacteriaceae</taxon>
        <taxon>Flavobacterium</taxon>
    </lineage>
</organism>
<gene>
    <name evidence="2" type="ORF">E0F89_04150</name>
</gene>
<evidence type="ECO:0000313" key="2">
    <source>
        <dbReference type="EMBL" id="TDD78827.1"/>
    </source>
</evidence>
<accession>A0A4V2YUS6</accession>
<evidence type="ECO:0000256" key="1">
    <source>
        <dbReference type="SAM" id="SignalP"/>
    </source>
</evidence>
<name>A0A4V2YUS6_9FLAO</name>
<dbReference type="AlphaFoldDB" id="A0A4V2YUS6"/>
<dbReference type="OrthoDB" id="1376385at2"/>
<dbReference type="Proteomes" id="UP000295278">
    <property type="component" value="Unassembled WGS sequence"/>
</dbReference>
<feature type="signal peptide" evidence="1">
    <location>
        <begin position="1"/>
        <end position="32"/>
    </location>
</feature>
<dbReference type="EMBL" id="SMFM01000001">
    <property type="protein sequence ID" value="TDD78827.1"/>
    <property type="molecule type" value="Genomic_DNA"/>
</dbReference>
<sequence length="119" mass="12995">MKYFSLKANKKVAFNSFLLFVFILVSSTSTFAQTTKNVADVNTIEVTATTKQDNVSAASSSNTMNFVLWFMGSKQDPNTTISIEGTNTKKQVITSGTAPNRLLIKAFLKKAVNLESMVA</sequence>
<reference evidence="2 3" key="1">
    <citation type="submission" date="2019-03" db="EMBL/GenBank/DDBJ databases">
        <title>Flavobacterium AT-3-2 sp. nov., isolated from arctic soil.</title>
        <authorList>
            <person name="Chaudhary D.K."/>
        </authorList>
    </citation>
    <scope>NUCLEOTIDE SEQUENCE [LARGE SCALE GENOMIC DNA]</scope>
    <source>
        <strain evidence="2 3">AT-3-2</strain>
    </source>
</reference>
<keyword evidence="1" id="KW-0732">Signal</keyword>
<comment type="caution">
    <text evidence="2">The sequence shown here is derived from an EMBL/GenBank/DDBJ whole genome shotgun (WGS) entry which is preliminary data.</text>
</comment>
<feature type="chain" id="PRO_5020819303" evidence="1">
    <location>
        <begin position="33"/>
        <end position="119"/>
    </location>
</feature>
<proteinExistence type="predicted"/>
<protein>
    <submittedName>
        <fullName evidence="2">Uncharacterized protein</fullName>
    </submittedName>
</protein>
<keyword evidence="3" id="KW-1185">Reference proteome</keyword>
<evidence type="ECO:0000313" key="3">
    <source>
        <dbReference type="Proteomes" id="UP000295278"/>
    </source>
</evidence>